<organism evidence="1 2">
    <name type="scientific">Eumeta variegata</name>
    <name type="common">Bagworm moth</name>
    <name type="synonym">Eumeta japonica</name>
    <dbReference type="NCBI Taxonomy" id="151549"/>
    <lineage>
        <taxon>Eukaryota</taxon>
        <taxon>Metazoa</taxon>
        <taxon>Ecdysozoa</taxon>
        <taxon>Arthropoda</taxon>
        <taxon>Hexapoda</taxon>
        <taxon>Insecta</taxon>
        <taxon>Pterygota</taxon>
        <taxon>Neoptera</taxon>
        <taxon>Endopterygota</taxon>
        <taxon>Lepidoptera</taxon>
        <taxon>Glossata</taxon>
        <taxon>Ditrysia</taxon>
        <taxon>Tineoidea</taxon>
        <taxon>Psychidae</taxon>
        <taxon>Oiketicinae</taxon>
        <taxon>Eumeta</taxon>
    </lineage>
</organism>
<dbReference type="Proteomes" id="UP000299102">
    <property type="component" value="Unassembled WGS sequence"/>
</dbReference>
<reference evidence="1 2" key="1">
    <citation type="journal article" date="2019" name="Commun. Biol.">
        <title>The bagworm genome reveals a unique fibroin gene that provides high tensile strength.</title>
        <authorList>
            <person name="Kono N."/>
            <person name="Nakamura H."/>
            <person name="Ohtoshi R."/>
            <person name="Tomita M."/>
            <person name="Numata K."/>
            <person name="Arakawa K."/>
        </authorList>
    </citation>
    <scope>NUCLEOTIDE SEQUENCE [LARGE SCALE GENOMIC DNA]</scope>
</reference>
<name>A0A4C2AB10_EUMVA</name>
<evidence type="ECO:0000313" key="2">
    <source>
        <dbReference type="Proteomes" id="UP000299102"/>
    </source>
</evidence>
<sequence length="82" mass="9200">MKQRLLQQLVPPGVEGRVLTFYVCLSLLLGGLTMPVFKNYNRGVETERQSARLRCARCRKAPAPPRPTTITFKPRGGLLAFN</sequence>
<accession>A0A4C2AB10</accession>
<comment type="caution">
    <text evidence="1">The sequence shown here is derived from an EMBL/GenBank/DDBJ whole genome shotgun (WGS) entry which is preliminary data.</text>
</comment>
<proteinExistence type="predicted"/>
<keyword evidence="2" id="KW-1185">Reference proteome</keyword>
<dbReference type="EMBL" id="BGZK01002771">
    <property type="protein sequence ID" value="GBP96349.1"/>
    <property type="molecule type" value="Genomic_DNA"/>
</dbReference>
<dbReference type="AlphaFoldDB" id="A0A4C2AB10"/>
<evidence type="ECO:0000313" key="1">
    <source>
        <dbReference type="EMBL" id="GBP96349.1"/>
    </source>
</evidence>
<protein>
    <submittedName>
        <fullName evidence="1">Uncharacterized protein</fullName>
    </submittedName>
</protein>
<gene>
    <name evidence="1" type="ORF">EVAR_44931_1</name>
</gene>